<dbReference type="SUPFAM" id="SSF55120">
    <property type="entry name" value="Pseudouridine synthase"/>
    <property type="match status" value="1"/>
</dbReference>
<dbReference type="eggNOG" id="COG0564">
    <property type="taxonomic scope" value="Bacteria"/>
</dbReference>
<dbReference type="GO" id="GO:0009982">
    <property type="term" value="F:pseudouridine synthase activity"/>
    <property type="evidence" value="ECO:0007669"/>
    <property type="project" value="InterPro"/>
</dbReference>
<dbReference type="PANTHER" id="PTHR21600">
    <property type="entry name" value="MITOCHONDRIAL RNA PSEUDOURIDINE SYNTHASE"/>
    <property type="match status" value="1"/>
</dbReference>
<evidence type="ECO:0000313" key="3">
    <source>
        <dbReference type="EMBL" id="AEV98389.1"/>
    </source>
</evidence>
<dbReference type="HOGENOM" id="CLU_037416_0_0_10"/>
<sequence>MKFNSQSRISYFPDKTIAAIALPERFTFPFYYEPHPLTKLAALDLQHYLETQTHLEHNFGLNADAEGMVIGKMFGVLVVQDADGKVGYLSAFSGKLANSNDHPRFVPPVFDMLVENSFFLKEIEIINAINDRITGIEENKNYQQLKLDVEKLSAQSVQEIAAFREQLKHNKEQRKQIRETQKKSLSQPEYEVVALDLIKYSLHDKHQLTLLTNKWKQVLDEVQTALAQFENAIDTLKNERKEKSATLQQQLFAQYVFLNKDGKNKSLQDIFSLTAFGKPPGGAGECATPKLLQYAFANGYKPLAMAEFWWGAAPKSEIRKHKQFYPACTGKCKPILAHMLEGMPVDENPFLRIPDEKRELEIIYEDDSLVVVNKPAGLLSVPGVEIKESVYTRLKDVFGGIEPLIVHRLDMDTSGLLVVAKTPHAHKHIQRQFMQGTVRKRYRALLSRVLEQSEGEIDLPLTADVFNRPRQLVCFKTGKKSITRWKAVKTYNAMTKVDFWPLTGRTHQLRMHSAHDLGLNAPIVGDDLYGMASERMYLHAAHLEFIHPNTKEKMSFEAEEGF</sequence>
<dbReference type="Proteomes" id="UP000005438">
    <property type="component" value="Chromosome"/>
</dbReference>
<dbReference type="Pfam" id="PF00849">
    <property type="entry name" value="PseudoU_synth_2"/>
    <property type="match status" value="1"/>
</dbReference>
<name>G8TFF8_NIAKG</name>
<feature type="domain" description="Pseudouridine synthase RsuA/RluA-like" evidence="2">
    <location>
        <begin position="369"/>
        <end position="515"/>
    </location>
</feature>
<gene>
    <name evidence="3" type="ordered locus">Niako_2034</name>
</gene>
<dbReference type="InterPro" id="IPR050188">
    <property type="entry name" value="RluA_PseudoU_synthase"/>
</dbReference>
<dbReference type="RefSeq" id="WP_014218303.1">
    <property type="nucleotide sequence ID" value="NC_016609.1"/>
</dbReference>
<dbReference type="STRING" id="700598.Niako_2034"/>
<dbReference type="OrthoDB" id="9807829at2"/>
<dbReference type="EMBL" id="CP003178">
    <property type="protein sequence ID" value="AEV98389.1"/>
    <property type="molecule type" value="Genomic_DNA"/>
</dbReference>
<proteinExistence type="predicted"/>
<dbReference type="PATRIC" id="fig|700598.3.peg.2085"/>
<dbReference type="InterPro" id="IPR006145">
    <property type="entry name" value="PsdUridine_synth_RsuA/RluA"/>
</dbReference>
<dbReference type="GO" id="GO:0140098">
    <property type="term" value="F:catalytic activity, acting on RNA"/>
    <property type="evidence" value="ECO:0007669"/>
    <property type="project" value="UniProtKB-ARBA"/>
</dbReference>
<keyword evidence="1" id="KW-0175">Coiled coil</keyword>
<dbReference type="PROSITE" id="PS01129">
    <property type="entry name" value="PSI_RLU"/>
    <property type="match status" value="1"/>
</dbReference>
<reference evidence="3 4" key="1">
    <citation type="submission" date="2011-12" db="EMBL/GenBank/DDBJ databases">
        <title>The complete genome of Niastella koreensis GR20-10.</title>
        <authorList>
            <consortium name="US DOE Joint Genome Institute (JGI-PGF)"/>
            <person name="Lucas S."/>
            <person name="Han J."/>
            <person name="Lapidus A."/>
            <person name="Bruce D."/>
            <person name="Goodwin L."/>
            <person name="Pitluck S."/>
            <person name="Peters L."/>
            <person name="Kyrpides N."/>
            <person name="Mavromatis K."/>
            <person name="Ivanova N."/>
            <person name="Mikhailova N."/>
            <person name="Davenport K."/>
            <person name="Saunders E."/>
            <person name="Detter J.C."/>
            <person name="Tapia R."/>
            <person name="Han C."/>
            <person name="Land M."/>
            <person name="Hauser L."/>
            <person name="Markowitz V."/>
            <person name="Cheng J.-F."/>
            <person name="Hugenholtz P."/>
            <person name="Woyke T."/>
            <person name="Wu D."/>
            <person name="Tindall B."/>
            <person name="Pomrenke H."/>
            <person name="Brambilla E."/>
            <person name="Klenk H.-P."/>
            <person name="Eisen J.A."/>
        </authorList>
    </citation>
    <scope>NUCLEOTIDE SEQUENCE [LARGE SCALE GENOMIC DNA]</scope>
    <source>
        <strain evidence="4">DSM 17620 / KACC 11465 / NBRC 106392 / GR20-10</strain>
    </source>
</reference>
<dbReference type="InterPro" id="IPR020103">
    <property type="entry name" value="PsdUridine_synth_cat_dom_sf"/>
</dbReference>
<dbReference type="GO" id="GO:0003723">
    <property type="term" value="F:RNA binding"/>
    <property type="evidence" value="ECO:0007669"/>
    <property type="project" value="InterPro"/>
</dbReference>
<dbReference type="KEGG" id="nko:Niako_2034"/>
<dbReference type="GO" id="GO:0000455">
    <property type="term" value="P:enzyme-directed rRNA pseudouridine synthesis"/>
    <property type="evidence" value="ECO:0007669"/>
    <property type="project" value="TreeGrafter"/>
</dbReference>
<feature type="coiled-coil region" evidence="1">
    <location>
        <begin position="219"/>
        <end position="246"/>
    </location>
</feature>
<evidence type="ECO:0000256" key="1">
    <source>
        <dbReference type="SAM" id="Coils"/>
    </source>
</evidence>
<dbReference type="AlphaFoldDB" id="G8TFF8"/>
<dbReference type="CDD" id="cd02869">
    <property type="entry name" value="PseudoU_synth_RluA_like"/>
    <property type="match status" value="1"/>
</dbReference>
<evidence type="ECO:0000313" key="4">
    <source>
        <dbReference type="Proteomes" id="UP000005438"/>
    </source>
</evidence>
<organism evidence="3 4">
    <name type="scientific">Niastella koreensis (strain DSM 17620 / KACC 11465 / NBRC 106392 / GR20-10)</name>
    <dbReference type="NCBI Taxonomy" id="700598"/>
    <lineage>
        <taxon>Bacteria</taxon>
        <taxon>Pseudomonadati</taxon>
        <taxon>Bacteroidota</taxon>
        <taxon>Chitinophagia</taxon>
        <taxon>Chitinophagales</taxon>
        <taxon>Chitinophagaceae</taxon>
        <taxon>Niastella</taxon>
    </lineage>
</organism>
<dbReference type="Gene3D" id="3.30.2350.10">
    <property type="entry name" value="Pseudouridine synthase"/>
    <property type="match status" value="1"/>
</dbReference>
<dbReference type="InterPro" id="IPR006224">
    <property type="entry name" value="PsdUridine_synth_RluA-like_CS"/>
</dbReference>
<evidence type="ECO:0000259" key="2">
    <source>
        <dbReference type="Pfam" id="PF00849"/>
    </source>
</evidence>
<protein>
    <submittedName>
        <fullName evidence="3">Pseudouridine synthase</fullName>
    </submittedName>
</protein>
<accession>G8TFF8</accession>
<dbReference type="PANTHER" id="PTHR21600:SF89">
    <property type="entry name" value="RIBOSOMAL LARGE SUBUNIT PSEUDOURIDINE SYNTHASE A"/>
    <property type="match status" value="1"/>
</dbReference>